<proteinExistence type="inferred from homology"/>
<evidence type="ECO:0000259" key="7">
    <source>
        <dbReference type="Pfam" id="PF00108"/>
    </source>
</evidence>
<feature type="signal peptide" evidence="6">
    <location>
        <begin position="1"/>
        <end position="22"/>
    </location>
</feature>
<dbReference type="InterPro" id="IPR020615">
    <property type="entry name" value="Thiolase_acyl_enz_int_AS"/>
</dbReference>
<dbReference type="Gene3D" id="3.40.47.10">
    <property type="match status" value="2"/>
</dbReference>
<dbReference type="PANTHER" id="PTHR18919">
    <property type="entry name" value="ACETYL-COA C-ACYLTRANSFERASE"/>
    <property type="match status" value="1"/>
</dbReference>
<dbReference type="InterPro" id="IPR020616">
    <property type="entry name" value="Thiolase_N"/>
</dbReference>
<evidence type="ECO:0000256" key="4">
    <source>
        <dbReference type="PIRSR" id="PIRSR000429-1"/>
    </source>
</evidence>
<keyword evidence="2 5" id="KW-0808">Transferase</keyword>
<dbReference type="PROSITE" id="PS00737">
    <property type="entry name" value="THIOLASE_2"/>
    <property type="match status" value="1"/>
</dbReference>
<feature type="chain" id="PRO_5014932276" evidence="6">
    <location>
        <begin position="23"/>
        <end position="393"/>
    </location>
</feature>
<evidence type="ECO:0000313" key="9">
    <source>
        <dbReference type="EMBL" id="PIT15113.1"/>
    </source>
</evidence>
<dbReference type="Pfam" id="PF00108">
    <property type="entry name" value="Thiolase_N"/>
    <property type="match status" value="1"/>
</dbReference>
<accession>A0A2N9WTV8</accession>
<dbReference type="FunFam" id="3.40.47.10:FF:000010">
    <property type="entry name" value="Acetyl-CoA acetyltransferase (Thiolase)"/>
    <property type="match status" value="1"/>
</dbReference>
<sequence length="393" mass="41016">MTKTVIVSAARTAIGSFNGALAMVSAIDLGKTVIDEALKRAALDAGLVNEVIMGNVLQAGLGQNPARQAALSAGIPSTVPAFTVNKVCGSGLKSVVLATQSILTGDNDIVVAGGMENMSQAPYLLGSKARWGLKMGNAELYDTMVNDGLTCATNHYHMGITAENIAEQYAISRQEQDELALRSQQLATQAINNGEFIEEIVPVTISSRKGDIIFKQDEYPKADTSLAGLAKLRPAFKKDGTVTAGNSSGINDGAAAIVLMSETKAKELGLKPLAYIRSYASGGVDPSVMGLGPVPTTRLALQKAALELSDIDLIEANEAFAAQFLGVGRELNFDMDKTNIHGGAIALGHPIGASGARILVTLLHSMLHRDKQLGLATLCIGGGQGTTVILERC</sequence>
<dbReference type="AlphaFoldDB" id="A0A2N9WTV8"/>
<gene>
    <name evidence="9" type="ORF">BGI32_06350</name>
</gene>
<name>A0A2N9WTV8_9NEIS</name>
<protein>
    <submittedName>
        <fullName evidence="9">Acetyl-CoA acetyltransferase</fullName>
    </submittedName>
</protein>
<dbReference type="Pfam" id="PF02803">
    <property type="entry name" value="Thiolase_C"/>
    <property type="match status" value="1"/>
</dbReference>
<keyword evidence="3 5" id="KW-0012">Acyltransferase</keyword>
<evidence type="ECO:0000256" key="1">
    <source>
        <dbReference type="ARBA" id="ARBA00010982"/>
    </source>
</evidence>
<dbReference type="InterPro" id="IPR002155">
    <property type="entry name" value="Thiolase"/>
</dbReference>
<feature type="domain" description="Thiolase N-terminal" evidence="7">
    <location>
        <begin position="5"/>
        <end position="262"/>
    </location>
</feature>
<dbReference type="CDD" id="cd00751">
    <property type="entry name" value="thiolase"/>
    <property type="match status" value="1"/>
</dbReference>
<evidence type="ECO:0000256" key="5">
    <source>
        <dbReference type="RuleBase" id="RU003557"/>
    </source>
</evidence>
<feature type="active site" description="Acyl-thioester intermediate" evidence="4">
    <location>
        <position position="88"/>
    </location>
</feature>
<organism evidence="9 10">
    <name type="scientific">Snodgrassella alvi</name>
    <dbReference type="NCBI Taxonomy" id="1196083"/>
    <lineage>
        <taxon>Bacteria</taxon>
        <taxon>Pseudomonadati</taxon>
        <taxon>Pseudomonadota</taxon>
        <taxon>Betaproteobacteria</taxon>
        <taxon>Neisseriales</taxon>
        <taxon>Neisseriaceae</taxon>
        <taxon>Snodgrassella</taxon>
    </lineage>
</organism>
<dbReference type="PIRSF" id="PIRSF000429">
    <property type="entry name" value="Ac-CoA_Ac_transf"/>
    <property type="match status" value="1"/>
</dbReference>
<evidence type="ECO:0000256" key="6">
    <source>
        <dbReference type="SAM" id="SignalP"/>
    </source>
</evidence>
<dbReference type="Proteomes" id="UP000231293">
    <property type="component" value="Unassembled WGS sequence"/>
</dbReference>
<dbReference type="EMBL" id="MDVB01000065">
    <property type="protein sequence ID" value="PIT15113.1"/>
    <property type="molecule type" value="Genomic_DNA"/>
</dbReference>
<dbReference type="PROSITE" id="PS00098">
    <property type="entry name" value="THIOLASE_1"/>
    <property type="match status" value="1"/>
</dbReference>
<comment type="caution">
    <text evidence="9">The sequence shown here is derived from an EMBL/GenBank/DDBJ whole genome shotgun (WGS) entry which is preliminary data.</text>
</comment>
<evidence type="ECO:0000256" key="2">
    <source>
        <dbReference type="ARBA" id="ARBA00022679"/>
    </source>
</evidence>
<dbReference type="GO" id="GO:0044281">
    <property type="term" value="P:small molecule metabolic process"/>
    <property type="evidence" value="ECO:0007669"/>
    <property type="project" value="UniProtKB-ARBA"/>
</dbReference>
<comment type="similarity">
    <text evidence="1 5">Belongs to the thiolase-like superfamily. Thiolase family.</text>
</comment>
<evidence type="ECO:0000259" key="8">
    <source>
        <dbReference type="Pfam" id="PF02803"/>
    </source>
</evidence>
<dbReference type="InterPro" id="IPR020617">
    <property type="entry name" value="Thiolase_C"/>
</dbReference>
<dbReference type="InterPro" id="IPR020613">
    <property type="entry name" value="Thiolase_CS"/>
</dbReference>
<dbReference type="SUPFAM" id="SSF53901">
    <property type="entry name" value="Thiolase-like"/>
    <property type="match status" value="2"/>
</dbReference>
<reference evidence="9 10" key="1">
    <citation type="journal article" date="2017" name="MBio">
        <title>Type VI secretion-mediated competition in the bee gut microbiome.</title>
        <authorList>
            <person name="Steele M.I."/>
            <person name="Kwong W.K."/>
            <person name="Powell J.E."/>
            <person name="Whiteley M."/>
            <person name="Moran N.A."/>
        </authorList>
    </citation>
    <scope>NUCLEOTIDE SEQUENCE [LARGE SCALE GENOMIC DNA]</scope>
    <source>
        <strain evidence="9 10">App2-2</strain>
    </source>
</reference>
<dbReference type="InterPro" id="IPR016039">
    <property type="entry name" value="Thiolase-like"/>
</dbReference>
<evidence type="ECO:0000313" key="10">
    <source>
        <dbReference type="Proteomes" id="UP000231293"/>
    </source>
</evidence>
<feature type="active site" description="Proton acceptor" evidence="4">
    <location>
        <position position="349"/>
    </location>
</feature>
<evidence type="ECO:0000256" key="3">
    <source>
        <dbReference type="ARBA" id="ARBA00023315"/>
    </source>
</evidence>
<dbReference type="NCBIfam" id="TIGR01930">
    <property type="entry name" value="AcCoA-C-Actrans"/>
    <property type="match status" value="1"/>
</dbReference>
<feature type="active site" description="Proton acceptor" evidence="4">
    <location>
        <position position="379"/>
    </location>
</feature>
<dbReference type="RefSeq" id="WP_100113653.1">
    <property type="nucleotide sequence ID" value="NZ_MDVB01000065.1"/>
</dbReference>
<dbReference type="PANTHER" id="PTHR18919:SF164">
    <property type="entry name" value="ACETYL-COA ACETYLTRANSFERASE"/>
    <property type="match status" value="1"/>
</dbReference>
<feature type="domain" description="Thiolase C-terminal" evidence="8">
    <location>
        <begin position="270"/>
        <end position="392"/>
    </location>
</feature>
<keyword evidence="6" id="KW-0732">Signal</keyword>
<dbReference type="GO" id="GO:0003988">
    <property type="term" value="F:acetyl-CoA C-acyltransferase activity"/>
    <property type="evidence" value="ECO:0007669"/>
    <property type="project" value="UniProtKB-ARBA"/>
</dbReference>